<keyword evidence="3" id="KW-1003">Cell membrane</keyword>
<comment type="caution">
    <text evidence="8">The sequence shown here is derived from an EMBL/GenBank/DDBJ whole genome shotgun (WGS) entry which is preliminary data.</text>
</comment>
<dbReference type="PIRSF" id="PIRSF006603">
    <property type="entry name" value="DinF"/>
    <property type="match status" value="1"/>
</dbReference>
<evidence type="ECO:0000256" key="7">
    <source>
        <dbReference type="SAM" id="Phobius"/>
    </source>
</evidence>
<evidence type="ECO:0000256" key="6">
    <source>
        <dbReference type="ARBA" id="ARBA00023136"/>
    </source>
</evidence>
<dbReference type="InterPro" id="IPR047135">
    <property type="entry name" value="YsiQ"/>
</dbReference>
<feature type="transmembrane region" description="Helical" evidence="7">
    <location>
        <begin position="329"/>
        <end position="348"/>
    </location>
</feature>
<evidence type="ECO:0000256" key="5">
    <source>
        <dbReference type="ARBA" id="ARBA00022989"/>
    </source>
</evidence>
<dbReference type="Proteomes" id="UP000678895">
    <property type="component" value="Unassembled WGS sequence"/>
</dbReference>
<evidence type="ECO:0000256" key="3">
    <source>
        <dbReference type="ARBA" id="ARBA00022475"/>
    </source>
</evidence>
<dbReference type="CDD" id="cd13134">
    <property type="entry name" value="MATE_like_8"/>
    <property type="match status" value="1"/>
</dbReference>
<feature type="transmembrane region" description="Helical" evidence="7">
    <location>
        <begin position="63"/>
        <end position="85"/>
    </location>
</feature>
<gene>
    <name evidence="8" type="ORF">J41TS4_41520</name>
</gene>
<evidence type="ECO:0000313" key="8">
    <source>
        <dbReference type="EMBL" id="GIO44394.1"/>
    </source>
</evidence>
<sequence length="476" mass="51373">MKNNCKREGEMQHPGPSSPAPLTLLGLAGPLFLSQLVQTVILTIDTLMLSQYSDLAVAAVGTVSQLLTTVNLLFGFATVGAGIIMSQLNGSGKRAEAAVVARTAIIANLLLGGIASIVLFLFPEPILHAISLPKELMQYGTVYLSVTGLASIATAFIMTAEMTLRMNGMVKRMLLLSFTMVSLNTLGNYLVLFEPFGLPSYGVEGVAWVTFGSKLLGVALAVVLLIRAMGQALFRGKGLLFRLADVREIFKLGIPSAGENLSYSASQVVIMMIVTLLGTTAINTKIYTQTLTGYIFLISVSIGQATSIIIGHLIGAGKPESAKTVGLRHLRIGLLISCSVNLLLYLLSKPLLGLFTADSHVINMSSNLILLSVLLESARACNVIMIASLNASGEVKYPVMLGLIMMWGVSVPAAYLFGIVWGYGIYGIWLAFIIDEWIRACLMLRRWKSEKWREIRLSALDPKYRYSELQSDVEAG</sequence>
<evidence type="ECO:0000313" key="9">
    <source>
        <dbReference type="Proteomes" id="UP000678895"/>
    </source>
</evidence>
<dbReference type="GO" id="GO:0042910">
    <property type="term" value="F:xenobiotic transmembrane transporter activity"/>
    <property type="evidence" value="ECO:0007669"/>
    <property type="project" value="InterPro"/>
</dbReference>
<feature type="transmembrane region" description="Helical" evidence="7">
    <location>
        <begin position="294"/>
        <end position="317"/>
    </location>
</feature>
<dbReference type="GO" id="GO:0015297">
    <property type="term" value="F:antiporter activity"/>
    <property type="evidence" value="ECO:0007669"/>
    <property type="project" value="InterPro"/>
</dbReference>
<keyword evidence="4 7" id="KW-0812">Transmembrane</keyword>
<dbReference type="GO" id="GO:0005886">
    <property type="term" value="C:plasma membrane"/>
    <property type="evidence" value="ECO:0007669"/>
    <property type="project" value="UniProtKB-SubCell"/>
</dbReference>
<dbReference type="NCBIfam" id="TIGR00797">
    <property type="entry name" value="matE"/>
    <property type="match status" value="1"/>
</dbReference>
<comment type="subcellular location">
    <subcellularLocation>
        <location evidence="1">Cell membrane</location>
        <topology evidence="1">Multi-pass membrane protein</topology>
    </subcellularLocation>
</comment>
<dbReference type="EMBL" id="BORS01000017">
    <property type="protein sequence ID" value="GIO44394.1"/>
    <property type="molecule type" value="Genomic_DNA"/>
</dbReference>
<proteinExistence type="predicted"/>
<keyword evidence="9" id="KW-1185">Reference proteome</keyword>
<reference evidence="8" key="1">
    <citation type="submission" date="2021-03" db="EMBL/GenBank/DDBJ databases">
        <title>Antimicrobial resistance genes in bacteria isolated from Japanese honey, and their potential for conferring macrolide and lincosamide resistance in the American foulbrood pathogen Paenibacillus larvae.</title>
        <authorList>
            <person name="Okamoto M."/>
            <person name="Kumagai M."/>
            <person name="Kanamori H."/>
            <person name="Takamatsu D."/>
        </authorList>
    </citation>
    <scope>NUCLEOTIDE SEQUENCE</scope>
    <source>
        <strain evidence="8">J41TS4</strain>
    </source>
</reference>
<keyword evidence="2" id="KW-0813">Transport</keyword>
<keyword evidence="6 7" id="KW-0472">Membrane</keyword>
<feature type="transmembrane region" description="Helical" evidence="7">
    <location>
        <begin position="97"/>
        <end position="122"/>
    </location>
</feature>
<evidence type="ECO:0000256" key="1">
    <source>
        <dbReference type="ARBA" id="ARBA00004651"/>
    </source>
</evidence>
<feature type="transmembrane region" description="Helical" evidence="7">
    <location>
        <begin position="142"/>
        <end position="161"/>
    </location>
</feature>
<keyword evidence="5 7" id="KW-1133">Transmembrane helix</keyword>
<accession>A0A920CP14</accession>
<dbReference type="AlphaFoldDB" id="A0A920CP14"/>
<organism evidence="8 9">
    <name type="scientific">Paenibacillus apis</name>
    <dbReference type="NCBI Taxonomy" id="1792174"/>
    <lineage>
        <taxon>Bacteria</taxon>
        <taxon>Bacillati</taxon>
        <taxon>Bacillota</taxon>
        <taxon>Bacilli</taxon>
        <taxon>Bacillales</taxon>
        <taxon>Paenibacillaceae</taxon>
        <taxon>Paenibacillus</taxon>
    </lineage>
</organism>
<dbReference type="PANTHER" id="PTHR42925:SF1">
    <property type="entry name" value="VIRULENCE FACTOR MVIN"/>
    <property type="match status" value="1"/>
</dbReference>
<protein>
    <submittedName>
        <fullName evidence="8">MATE family efflux transporter</fullName>
    </submittedName>
</protein>
<name>A0A920CP14_9BACL</name>
<feature type="transmembrane region" description="Helical" evidence="7">
    <location>
        <begin position="205"/>
        <end position="226"/>
    </location>
</feature>
<evidence type="ECO:0000256" key="2">
    <source>
        <dbReference type="ARBA" id="ARBA00022448"/>
    </source>
</evidence>
<feature type="transmembrane region" description="Helical" evidence="7">
    <location>
        <begin position="261"/>
        <end position="282"/>
    </location>
</feature>
<evidence type="ECO:0000256" key="4">
    <source>
        <dbReference type="ARBA" id="ARBA00022692"/>
    </source>
</evidence>
<dbReference type="PANTHER" id="PTHR42925">
    <property type="entry name" value="MULTIDRUG AND TOXIN EFFLUX PROTEIN MATE FAMILY"/>
    <property type="match status" value="1"/>
</dbReference>
<dbReference type="Pfam" id="PF01554">
    <property type="entry name" value="MatE"/>
    <property type="match status" value="2"/>
</dbReference>
<dbReference type="RefSeq" id="WP_301630163.1">
    <property type="nucleotide sequence ID" value="NZ_BORS01000017.1"/>
</dbReference>
<feature type="transmembrane region" description="Helical" evidence="7">
    <location>
        <begin position="173"/>
        <end position="193"/>
    </location>
</feature>
<dbReference type="InterPro" id="IPR048279">
    <property type="entry name" value="MdtK-like"/>
</dbReference>
<dbReference type="InterPro" id="IPR002528">
    <property type="entry name" value="MATE_fam"/>
</dbReference>